<keyword evidence="2" id="KW-1185">Reference proteome</keyword>
<comment type="caution">
    <text evidence="1">The sequence shown here is derived from an EMBL/GenBank/DDBJ whole genome shotgun (WGS) entry which is preliminary data.</text>
</comment>
<organism evidence="1 2">
    <name type="scientific">Ancylostoma caninum</name>
    <name type="common">Dog hookworm</name>
    <dbReference type="NCBI Taxonomy" id="29170"/>
    <lineage>
        <taxon>Eukaryota</taxon>
        <taxon>Metazoa</taxon>
        <taxon>Ecdysozoa</taxon>
        <taxon>Nematoda</taxon>
        <taxon>Chromadorea</taxon>
        <taxon>Rhabditida</taxon>
        <taxon>Rhabditina</taxon>
        <taxon>Rhabditomorpha</taxon>
        <taxon>Strongyloidea</taxon>
        <taxon>Ancylostomatidae</taxon>
        <taxon>Ancylostomatinae</taxon>
        <taxon>Ancylostoma</taxon>
    </lineage>
</organism>
<dbReference type="EMBL" id="JOJR01000174">
    <property type="protein sequence ID" value="RCN42947.1"/>
    <property type="molecule type" value="Genomic_DNA"/>
</dbReference>
<reference evidence="1 2" key="1">
    <citation type="submission" date="2014-10" db="EMBL/GenBank/DDBJ databases">
        <title>Draft genome of the hookworm Ancylostoma caninum.</title>
        <authorList>
            <person name="Mitreva M."/>
        </authorList>
    </citation>
    <scope>NUCLEOTIDE SEQUENCE [LARGE SCALE GENOMIC DNA]</scope>
    <source>
        <strain evidence="1 2">Baltimore</strain>
    </source>
</reference>
<protein>
    <submittedName>
        <fullName evidence="1">Uncharacterized protein</fullName>
    </submittedName>
</protein>
<name>A0A368GJC9_ANCCA</name>
<sequence length="79" mass="8806">MSIMAAQSKPVSSGLILAGHLRAEGTNKLSLCNNTAWRFQVEFRASVKTTTNYGFDKCCSHRNDSKNKIIMLNDVQNKD</sequence>
<evidence type="ECO:0000313" key="1">
    <source>
        <dbReference type="EMBL" id="RCN42947.1"/>
    </source>
</evidence>
<evidence type="ECO:0000313" key="2">
    <source>
        <dbReference type="Proteomes" id="UP000252519"/>
    </source>
</evidence>
<dbReference type="Proteomes" id="UP000252519">
    <property type="component" value="Unassembled WGS sequence"/>
</dbReference>
<accession>A0A368GJC9</accession>
<gene>
    <name evidence="1" type="ORF">ANCCAN_11081</name>
</gene>
<dbReference type="AlphaFoldDB" id="A0A368GJC9"/>
<proteinExistence type="predicted"/>